<reference evidence="3 4" key="1">
    <citation type="submission" date="2024-03" db="EMBL/GenBank/DDBJ databases">
        <title>Adaptation during the transition from Ophiocordyceps entomopathogen to insect associate is accompanied by gene loss and intensified selection.</title>
        <authorList>
            <person name="Ward C.M."/>
            <person name="Onetto C.A."/>
            <person name="Borneman A.R."/>
        </authorList>
    </citation>
    <scope>NUCLEOTIDE SEQUENCE [LARGE SCALE GENOMIC DNA]</scope>
    <source>
        <strain evidence="3">AWRI1</strain>
        <tissue evidence="3">Single Adult Female</tissue>
    </source>
</reference>
<keyword evidence="1" id="KW-1133">Transmembrane helix</keyword>
<dbReference type="PANTHER" id="PTHR44303">
    <property type="entry name" value="DNAJ HOMOLOG SUBFAMILY C MEMBER 16"/>
    <property type="match status" value="1"/>
</dbReference>
<keyword evidence="1" id="KW-0812">Transmembrane</keyword>
<sequence length="751" mass="88048">MKLVLAWALFFTVVITQYVESYGVLHKILKINENASLDELKVAYEKLVKQWYKANKMLAAEAEILHLKLVQAYRELKNQMDIDFHDKHLLPSDYYKSAIQSLSADVLHRISVPLKTYNSDLLRNSSKRIHLVLFYTVNSSTARVIQNWFNLLEILTPFGVVMVTINMDFEHVENTTSVLPEYPTSFPHLVMLIDGVTIPYNNEEFVDFMIMDFVRRNLPDNLFQIIVDESVKKYLSSWHQESKVRTLIFQPNLPVRLHYLLIAFLHRYSVLFGFVNMASENTKEIQFKMNVTNKIDTFVLFKESEEMPFVKICMPSIPAKVLNDTITKNSYLILPRITSQESFDELCPVHSKEFSLCVILVIKNSLHPQDFDPKIVFRRFVEEYSQQYSSVSFMYVYKDYQPGFALPIEEIKPLESSREPYVVALQRIDQNHVKYALLLHQYESWSDYETIEVQLKLSIENILLRRQLLFTNSFKMNNFTDEKPPSLMSRIMYRLRAYLSKITLENVLPYLISLGTVFYFFAYFSIRWNKLQCLWNEIILSEDKSTKSEELETPLQPCKKKQVSSPLIYLENGKCITTSRELRLHELKAETYNGMVRLLKPGCRTIILMFDRVRADLLVSQFYKAAWPYRKNKNLLFGYANMEKKATLDWYSELVKACLPEQQDIEINPYFCAGTVLALSGMRKYFCLYHLKHPGILPNKDKGGLSAPLMKVTYTDEELLMGLREWLDKLFDGSGSVIRYRVNHWPDFKIL</sequence>
<evidence type="ECO:0000256" key="2">
    <source>
        <dbReference type="SAM" id="SignalP"/>
    </source>
</evidence>
<feature type="transmembrane region" description="Helical" evidence="1">
    <location>
        <begin position="507"/>
        <end position="526"/>
    </location>
</feature>
<proteinExistence type="predicted"/>
<protein>
    <recommendedName>
        <fullName evidence="5">DnaJ homolog subfamily C member 16</fullName>
    </recommendedName>
</protein>
<comment type="caution">
    <text evidence="3">The sequence shown here is derived from an EMBL/GenBank/DDBJ whole genome shotgun (WGS) entry which is preliminary data.</text>
</comment>
<evidence type="ECO:0000313" key="4">
    <source>
        <dbReference type="Proteomes" id="UP001367676"/>
    </source>
</evidence>
<evidence type="ECO:0008006" key="5">
    <source>
        <dbReference type="Google" id="ProtNLM"/>
    </source>
</evidence>
<dbReference type="InterPro" id="IPR052448">
    <property type="entry name" value="DnaJ_C16_autophagy_reg"/>
</dbReference>
<accession>A0AAN9T337</accession>
<dbReference type="EMBL" id="JBBCAQ010000038">
    <property type="protein sequence ID" value="KAK7571893.1"/>
    <property type="molecule type" value="Genomic_DNA"/>
</dbReference>
<evidence type="ECO:0000256" key="1">
    <source>
        <dbReference type="SAM" id="Phobius"/>
    </source>
</evidence>
<gene>
    <name evidence="3" type="ORF">V9T40_014365</name>
</gene>
<keyword evidence="2" id="KW-0732">Signal</keyword>
<keyword evidence="4" id="KW-1185">Reference proteome</keyword>
<feature type="chain" id="PRO_5043054165" description="DnaJ homolog subfamily C member 16" evidence="2">
    <location>
        <begin position="22"/>
        <end position="751"/>
    </location>
</feature>
<feature type="signal peptide" evidence="2">
    <location>
        <begin position="1"/>
        <end position="21"/>
    </location>
</feature>
<dbReference type="Proteomes" id="UP001367676">
    <property type="component" value="Unassembled WGS sequence"/>
</dbReference>
<evidence type="ECO:0000313" key="3">
    <source>
        <dbReference type="EMBL" id="KAK7571893.1"/>
    </source>
</evidence>
<dbReference type="SUPFAM" id="SSF46565">
    <property type="entry name" value="Chaperone J-domain"/>
    <property type="match status" value="1"/>
</dbReference>
<dbReference type="AlphaFoldDB" id="A0AAN9T337"/>
<keyword evidence="1" id="KW-0472">Membrane</keyword>
<organism evidence="3 4">
    <name type="scientific">Parthenolecanium corni</name>
    <dbReference type="NCBI Taxonomy" id="536013"/>
    <lineage>
        <taxon>Eukaryota</taxon>
        <taxon>Metazoa</taxon>
        <taxon>Ecdysozoa</taxon>
        <taxon>Arthropoda</taxon>
        <taxon>Hexapoda</taxon>
        <taxon>Insecta</taxon>
        <taxon>Pterygota</taxon>
        <taxon>Neoptera</taxon>
        <taxon>Paraneoptera</taxon>
        <taxon>Hemiptera</taxon>
        <taxon>Sternorrhyncha</taxon>
        <taxon>Coccoidea</taxon>
        <taxon>Coccidae</taxon>
        <taxon>Parthenolecanium</taxon>
    </lineage>
</organism>
<dbReference type="PANTHER" id="PTHR44303:SF2">
    <property type="entry name" value="DNAJ HOMOLOG SUBFAMILY C MEMBER 16"/>
    <property type="match status" value="1"/>
</dbReference>
<name>A0AAN9T337_9HEMI</name>
<dbReference type="InterPro" id="IPR036869">
    <property type="entry name" value="J_dom_sf"/>
</dbReference>